<dbReference type="PROSITE" id="PS50801">
    <property type="entry name" value="STAS"/>
    <property type="match status" value="1"/>
</dbReference>
<gene>
    <name evidence="2" type="ORF">CAP_5615</name>
</gene>
<dbReference type="eggNOG" id="COG1366">
    <property type="taxonomic scope" value="Bacteria"/>
</dbReference>
<dbReference type="RefSeq" id="WP_052375998.1">
    <property type="nucleotide sequence ID" value="NZ_ASRX01000047.1"/>
</dbReference>
<protein>
    <submittedName>
        <fullName evidence="2">RsbR, positive regulator of sigma-B</fullName>
    </submittedName>
</protein>
<evidence type="ECO:0000313" key="3">
    <source>
        <dbReference type="Proteomes" id="UP000019678"/>
    </source>
</evidence>
<dbReference type="OrthoDB" id="5507190at2"/>
<dbReference type="InterPro" id="IPR051932">
    <property type="entry name" value="Bact_StressResp_Reg"/>
</dbReference>
<dbReference type="SUPFAM" id="SSF52091">
    <property type="entry name" value="SpoIIaa-like"/>
    <property type="match status" value="1"/>
</dbReference>
<dbReference type="EMBL" id="ASRX01000047">
    <property type="protein sequence ID" value="EYF03422.1"/>
    <property type="molecule type" value="Genomic_DNA"/>
</dbReference>
<organism evidence="2 3">
    <name type="scientific">Chondromyces apiculatus DSM 436</name>
    <dbReference type="NCBI Taxonomy" id="1192034"/>
    <lineage>
        <taxon>Bacteria</taxon>
        <taxon>Pseudomonadati</taxon>
        <taxon>Myxococcota</taxon>
        <taxon>Polyangia</taxon>
        <taxon>Polyangiales</taxon>
        <taxon>Polyangiaceae</taxon>
        <taxon>Chondromyces</taxon>
    </lineage>
</organism>
<sequence>MLLDERLAGTRLLTTAVWVFSLDQHRILWANPAALVLWRAASIEELSARDLSFRSEAGRTRAELIHDTLVRGRLWKEELTLYPRDVPVRVQMTITRIDLDDGKMGWICEGHEKVDIDPHQLRGVEALKHTSVLVAVVATSGEVLMRNYATQQAFGDGETMEGWFVDATIPATLLRAVEEGQVFRAEVEVITLEGPRFHGVEARASLDPATGAITALIQQYDLTQRRERDALIEQQRQEILALSAPILEVGHRTLAVPIVGQLDRGRGAQLTEALLTRVVEQQAESVILDLTGAMEVTPADLLALLRALTLLGARPIVTGIHPSMARELITSEGSLEGVHVLRNLRQGIAACAAQPRPDRDPERTRGAMR</sequence>
<dbReference type="Proteomes" id="UP000019678">
    <property type="component" value="Unassembled WGS sequence"/>
</dbReference>
<dbReference type="STRING" id="1192034.CAP_5615"/>
<keyword evidence="3" id="KW-1185">Reference proteome</keyword>
<evidence type="ECO:0000313" key="2">
    <source>
        <dbReference type="EMBL" id="EYF03422.1"/>
    </source>
</evidence>
<proteinExistence type="predicted"/>
<name>A0A017T351_9BACT</name>
<dbReference type="AlphaFoldDB" id="A0A017T351"/>
<dbReference type="InterPro" id="IPR035965">
    <property type="entry name" value="PAS-like_dom_sf"/>
</dbReference>
<reference evidence="2 3" key="1">
    <citation type="submission" date="2013-05" db="EMBL/GenBank/DDBJ databases">
        <title>Genome assembly of Chondromyces apiculatus DSM 436.</title>
        <authorList>
            <person name="Sharma G."/>
            <person name="Khatri I."/>
            <person name="Kaur C."/>
            <person name="Mayilraj S."/>
            <person name="Subramanian S."/>
        </authorList>
    </citation>
    <scope>NUCLEOTIDE SEQUENCE [LARGE SCALE GENOMIC DNA]</scope>
    <source>
        <strain evidence="2 3">DSM 436</strain>
    </source>
</reference>
<dbReference type="InterPro" id="IPR002645">
    <property type="entry name" value="STAS_dom"/>
</dbReference>
<dbReference type="CDD" id="cd07041">
    <property type="entry name" value="STAS_RsbR_RsbS_like"/>
    <property type="match status" value="1"/>
</dbReference>
<evidence type="ECO:0000259" key="1">
    <source>
        <dbReference type="PROSITE" id="PS50801"/>
    </source>
</evidence>
<feature type="domain" description="STAS" evidence="1">
    <location>
        <begin position="243"/>
        <end position="351"/>
    </location>
</feature>
<accession>A0A017T351</accession>
<dbReference type="PANTHER" id="PTHR33745">
    <property type="entry name" value="RSBT ANTAGONIST PROTEIN RSBS-RELATED"/>
    <property type="match status" value="1"/>
</dbReference>
<dbReference type="Gene3D" id="3.30.750.24">
    <property type="entry name" value="STAS domain"/>
    <property type="match status" value="1"/>
</dbReference>
<dbReference type="InterPro" id="IPR036513">
    <property type="entry name" value="STAS_dom_sf"/>
</dbReference>
<comment type="caution">
    <text evidence="2">The sequence shown here is derived from an EMBL/GenBank/DDBJ whole genome shotgun (WGS) entry which is preliminary data.</text>
</comment>
<dbReference type="SUPFAM" id="SSF55785">
    <property type="entry name" value="PYP-like sensor domain (PAS domain)"/>
    <property type="match status" value="1"/>
</dbReference>